<proteinExistence type="predicted"/>
<dbReference type="SUPFAM" id="SSF52980">
    <property type="entry name" value="Restriction endonuclease-like"/>
    <property type="match status" value="1"/>
</dbReference>
<keyword evidence="2" id="KW-0378">Hydrolase</keyword>
<dbReference type="PANTHER" id="PTHR38590:SF1">
    <property type="entry name" value="BLL0828 PROTEIN"/>
    <property type="match status" value="1"/>
</dbReference>
<feature type="domain" description="DUF559" evidence="1">
    <location>
        <begin position="2"/>
        <end position="96"/>
    </location>
</feature>
<dbReference type="EMBL" id="QKLW01000009">
    <property type="protein sequence ID" value="PYF79172.1"/>
    <property type="molecule type" value="Genomic_DNA"/>
</dbReference>
<dbReference type="GO" id="GO:0004519">
    <property type="term" value="F:endonuclease activity"/>
    <property type="evidence" value="ECO:0007669"/>
    <property type="project" value="UniProtKB-KW"/>
</dbReference>
<dbReference type="InterPro" id="IPR007569">
    <property type="entry name" value="DUF559"/>
</dbReference>
<evidence type="ECO:0000313" key="3">
    <source>
        <dbReference type="Proteomes" id="UP000247551"/>
    </source>
</evidence>
<dbReference type="Pfam" id="PF04480">
    <property type="entry name" value="DUF559"/>
    <property type="match status" value="1"/>
</dbReference>
<evidence type="ECO:0000259" key="1">
    <source>
        <dbReference type="Pfam" id="PF04480"/>
    </source>
</evidence>
<dbReference type="AlphaFoldDB" id="A0A318URW8"/>
<sequence length="97" mass="11561">MPEPERRLWFHIRGRQLGVKFRRQHGVGSYIVDFYCPEKHLVIEVDGDSHYTDEARKYDIERTIYLNRKGLQVLRFTNEQVMNELDAVLNVILVEIS</sequence>
<gene>
    <name evidence="2" type="ORF">DFP75_1091</name>
</gene>
<dbReference type="InterPro" id="IPR011335">
    <property type="entry name" value="Restrct_endonuc-II-like"/>
</dbReference>
<keyword evidence="2" id="KW-0255">Endonuclease</keyword>
<dbReference type="Gene3D" id="3.40.960.10">
    <property type="entry name" value="VSR Endonuclease"/>
    <property type="match status" value="1"/>
</dbReference>
<keyword evidence="3" id="KW-1185">Reference proteome</keyword>
<keyword evidence="2" id="KW-0540">Nuclease</keyword>
<name>A0A318URW8_9GAMM</name>
<comment type="caution">
    <text evidence="2">The sequence shown here is derived from an EMBL/GenBank/DDBJ whole genome shotgun (WGS) entry which is preliminary data.</text>
</comment>
<dbReference type="InterPro" id="IPR047216">
    <property type="entry name" value="Endonuclease_DUF559_bact"/>
</dbReference>
<accession>A0A318URW8</accession>
<protein>
    <submittedName>
        <fullName evidence="2">Very-short-patch-repair endonuclease</fullName>
    </submittedName>
</protein>
<dbReference type="CDD" id="cd01038">
    <property type="entry name" value="Endonuclease_DUF559"/>
    <property type="match status" value="1"/>
</dbReference>
<dbReference type="PANTHER" id="PTHR38590">
    <property type="entry name" value="BLL0828 PROTEIN"/>
    <property type="match status" value="1"/>
</dbReference>
<reference evidence="2 3" key="1">
    <citation type="submission" date="2018-06" db="EMBL/GenBank/DDBJ databases">
        <title>Genomic Encyclopedia of Type Strains, Phase III (KMG-III): the genomes of soil and plant-associated and newly described type strains.</title>
        <authorList>
            <person name="Whitman W."/>
        </authorList>
    </citation>
    <scope>NUCLEOTIDE SEQUENCE [LARGE SCALE GENOMIC DNA]</scope>
    <source>
        <strain evidence="2 3">CECT 7730</strain>
    </source>
</reference>
<evidence type="ECO:0000313" key="2">
    <source>
        <dbReference type="EMBL" id="PYF79172.1"/>
    </source>
</evidence>
<dbReference type="Proteomes" id="UP000247551">
    <property type="component" value="Unassembled WGS sequence"/>
</dbReference>
<organism evidence="2 3">
    <name type="scientific">Marinomonas alcarazii</name>
    <dbReference type="NCBI Taxonomy" id="491949"/>
    <lineage>
        <taxon>Bacteria</taxon>
        <taxon>Pseudomonadati</taxon>
        <taxon>Pseudomonadota</taxon>
        <taxon>Gammaproteobacteria</taxon>
        <taxon>Oceanospirillales</taxon>
        <taxon>Oceanospirillaceae</taxon>
        <taxon>Marinomonas</taxon>
    </lineage>
</organism>